<evidence type="ECO:0000256" key="10">
    <source>
        <dbReference type="ARBA" id="ARBA00047890"/>
    </source>
</evidence>
<evidence type="ECO:0000313" key="12">
    <source>
        <dbReference type="Proteomes" id="UP000184240"/>
    </source>
</evidence>
<dbReference type="PANTHER" id="PTHR42914">
    <property type="entry name" value="7-CYANO-7-DEAZAGUANINE SYNTHASE"/>
    <property type="match status" value="1"/>
</dbReference>
<evidence type="ECO:0000256" key="9">
    <source>
        <dbReference type="ARBA" id="ARBA00039149"/>
    </source>
</evidence>
<evidence type="ECO:0000256" key="8">
    <source>
        <dbReference type="ARBA" id="ARBA00037993"/>
    </source>
</evidence>
<name>A0A1M5ZCK4_9FLAO</name>
<comment type="similarity">
    <text evidence="8">Belongs to the QueC family.</text>
</comment>
<keyword evidence="4" id="KW-0547">Nucleotide-binding</keyword>
<gene>
    <name evidence="11" type="ORF">SAMN04487999_2936</name>
</gene>
<dbReference type="GO" id="GO:0046872">
    <property type="term" value="F:metal ion binding"/>
    <property type="evidence" value="ECO:0007669"/>
    <property type="project" value="UniProtKB-KW"/>
</dbReference>
<accession>A0A1M5ZCK4</accession>
<dbReference type="Proteomes" id="UP000184240">
    <property type="component" value="Unassembled WGS sequence"/>
</dbReference>
<dbReference type="Gene3D" id="3.40.50.620">
    <property type="entry name" value="HUPs"/>
    <property type="match status" value="1"/>
</dbReference>
<dbReference type="Pfam" id="PF06508">
    <property type="entry name" value="QueC"/>
    <property type="match status" value="1"/>
</dbReference>
<organism evidence="11 12">
    <name type="scientific">Leeuwenhoekiella palythoae</name>
    <dbReference type="NCBI Taxonomy" id="573501"/>
    <lineage>
        <taxon>Bacteria</taxon>
        <taxon>Pseudomonadati</taxon>
        <taxon>Bacteroidota</taxon>
        <taxon>Flavobacteriia</taxon>
        <taxon>Flavobacteriales</taxon>
        <taxon>Flavobacteriaceae</taxon>
        <taxon>Leeuwenhoekiella</taxon>
    </lineage>
</organism>
<dbReference type="AlphaFoldDB" id="A0A1M5ZCK4"/>
<evidence type="ECO:0000256" key="2">
    <source>
        <dbReference type="ARBA" id="ARBA00022598"/>
    </source>
</evidence>
<keyword evidence="5" id="KW-0671">Queuosine biosynthesis</keyword>
<keyword evidence="6" id="KW-0862">Zinc</keyword>
<proteinExistence type="inferred from homology"/>
<evidence type="ECO:0000256" key="4">
    <source>
        <dbReference type="ARBA" id="ARBA00022741"/>
    </source>
</evidence>
<reference evidence="12" key="1">
    <citation type="submission" date="2016-11" db="EMBL/GenBank/DDBJ databases">
        <authorList>
            <person name="Varghese N."/>
            <person name="Submissions S."/>
        </authorList>
    </citation>
    <scope>NUCLEOTIDE SEQUENCE [LARGE SCALE GENOMIC DNA]</scope>
    <source>
        <strain evidence="12">DSM 19859</strain>
    </source>
</reference>
<dbReference type="GO" id="GO:0008616">
    <property type="term" value="P:tRNA queuosine(34) biosynthetic process"/>
    <property type="evidence" value="ECO:0007669"/>
    <property type="project" value="UniProtKB-KW"/>
</dbReference>
<keyword evidence="7" id="KW-0067">ATP-binding</keyword>
<dbReference type="PANTHER" id="PTHR42914:SF1">
    <property type="entry name" value="7-CYANO-7-DEAZAGUANINE SYNTHASE"/>
    <property type="match status" value="1"/>
</dbReference>
<dbReference type="EC" id="6.3.4.20" evidence="9"/>
<evidence type="ECO:0000256" key="6">
    <source>
        <dbReference type="ARBA" id="ARBA00022833"/>
    </source>
</evidence>
<comment type="pathway">
    <text evidence="1">Purine metabolism; 7-cyano-7-deazaguanine biosynthesis.</text>
</comment>
<dbReference type="EMBL" id="FQXT01000005">
    <property type="protein sequence ID" value="SHI21967.1"/>
    <property type="molecule type" value="Genomic_DNA"/>
</dbReference>
<keyword evidence="2" id="KW-0436">Ligase</keyword>
<dbReference type="GO" id="GO:0016874">
    <property type="term" value="F:ligase activity"/>
    <property type="evidence" value="ECO:0007669"/>
    <property type="project" value="UniProtKB-KW"/>
</dbReference>
<sequence>MQKNNSAILLSGGMDSIALAYLKRPKYAFTLDYGQKAALAEINAARQVSKELSIDHHIIRVDCGSLGSGDMSSKPSISMSPVSEWWPYRNQLLVTLACMKGVVLGINELIVGSVKTDDAHKDGTMEFYSYLSTLVQYQEGAIKISCPAIDLTTIELIRKSKLPESLLLWAHSCHTSNEPCMNCNGCKKYLFTLQSLNLD</sequence>
<comment type="catalytic activity">
    <reaction evidence="10">
        <text>7-carboxy-7-carbaguanine + NH4(+) + 2 ATP = 7-cyano-7-carbaguanine + 2 AMP + 2 diphosphate + 2 H(+)</text>
        <dbReference type="Rhea" id="RHEA:27982"/>
        <dbReference type="ChEBI" id="CHEBI:15378"/>
        <dbReference type="ChEBI" id="CHEBI:28938"/>
        <dbReference type="ChEBI" id="CHEBI:30616"/>
        <dbReference type="ChEBI" id="CHEBI:33019"/>
        <dbReference type="ChEBI" id="CHEBI:45075"/>
        <dbReference type="ChEBI" id="CHEBI:61036"/>
        <dbReference type="ChEBI" id="CHEBI:456215"/>
        <dbReference type="EC" id="6.3.4.20"/>
    </reaction>
</comment>
<dbReference type="STRING" id="573501.SAMN04487999_2936"/>
<dbReference type="GO" id="GO:0005524">
    <property type="term" value="F:ATP binding"/>
    <property type="evidence" value="ECO:0007669"/>
    <property type="project" value="UniProtKB-KW"/>
</dbReference>
<evidence type="ECO:0000313" key="11">
    <source>
        <dbReference type="EMBL" id="SHI21967.1"/>
    </source>
</evidence>
<evidence type="ECO:0000256" key="3">
    <source>
        <dbReference type="ARBA" id="ARBA00022723"/>
    </source>
</evidence>
<dbReference type="InterPro" id="IPR018317">
    <property type="entry name" value="QueC"/>
</dbReference>
<keyword evidence="3" id="KW-0479">Metal-binding</keyword>
<dbReference type="RefSeq" id="WP_217650438.1">
    <property type="nucleotide sequence ID" value="NZ_FQXT01000005.1"/>
</dbReference>
<dbReference type="InterPro" id="IPR014729">
    <property type="entry name" value="Rossmann-like_a/b/a_fold"/>
</dbReference>
<protein>
    <recommendedName>
        <fullName evidence="9">7-cyano-7-deazaguanine synthase</fullName>
        <ecNumber evidence="9">6.3.4.20</ecNumber>
    </recommendedName>
</protein>
<evidence type="ECO:0000256" key="1">
    <source>
        <dbReference type="ARBA" id="ARBA00005061"/>
    </source>
</evidence>
<evidence type="ECO:0000256" key="5">
    <source>
        <dbReference type="ARBA" id="ARBA00022785"/>
    </source>
</evidence>
<dbReference type="SUPFAM" id="SSF52402">
    <property type="entry name" value="Adenine nucleotide alpha hydrolases-like"/>
    <property type="match status" value="1"/>
</dbReference>
<evidence type="ECO:0000256" key="7">
    <source>
        <dbReference type="ARBA" id="ARBA00022840"/>
    </source>
</evidence>